<evidence type="ECO:0000259" key="2">
    <source>
        <dbReference type="PROSITE" id="PS50405"/>
    </source>
</evidence>
<dbReference type="Gene3D" id="1.20.1050.10">
    <property type="match status" value="1"/>
</dbReference>
<dbReference type="InterPro" id="IPR036249">
    <property type="entry name" value="Thioredoxin-like_sf"/>
</dbReference>
<dbReference type="SFLD" id="SFLDS00019">
    <property type="entry name" value="Glutathione_Transferase_(cytos"/>
    <property type="match status" value="1"/>
</dbReference>
<comment type="caution">
    <text evidence="3">The sequence shown here is derived from an EMBL/GenBank/DDBJ whole genome shotgun (WGS) entry which is preliminary data.</text>
</comment>
<dbReference type="RefSeq" id="WP_186923081.1">
    <property type="nucleotide sequence ID" value="NZ_JACOFW010000012.1"/>
</dbReference>
<dbReference type="Gene3D" id="3.40.30.10">
    <property type="entry name" value="Glutaredoxin"/>
    <property type="match status" value="1"/>
</dbReference>
<dbReference type="SUPFAM" id="SSF52833">
    <property type="entry name" value="Thioredoxin-like"/>
    <property type="match status" value="1"/>
</dbReference>
<dbReference type="InterPro" id="IPR004045">
    <property type="entry name" value="Glutathione_S-Trfase_N"/>
</dbReference>
<dbReference type="PANTHER" id="PTHR44051:SF19">
    <property type="entry name" value="DISULFIDE-BOND OXIDOREDUCTASE YFCG"/>
    <property type="match status" value="1"/>
</dbReference>
<dbReference type="InterPro" id="IPR010987">
    <property type="entry name" value="Glutathione-S-Trfase_C-like"/>
</dbReference>
<keyword evidence="4" id="KW-1185">Reference proteome</keyword>
<dbReference type="InterPro" id="IPR040079">
    <property type="entry name" value="Glutathione_S-Trfase"/>
</dbReference>
<dbReference type="PANTHER" id="PTHR44051">
    <property type="entry name" value="GLUTATHIONE S-TRANSFERASE-RELATED"/>
    <property type="match status" value="1"/>
</dbReference>
<dbReference type="SFLD" id="SFLDG01150">
    <property type="entry name" value="Main.1:_Beta-like"/>
    <property type="match status" value="1"/>
</dbReference>
<dbReference type="EMBL" id="JACOFW010000012">
    <property type="protein sequence ID" value="MBC3807999.1"/>
    <property type="molecule type" value="Genomic_DNA"/>
</dbReference>
<gene>
    <name evidence="3" type="ORF">H8K52_11645</name>
</gene>
<dbReference type="SFLD" id="SFLDG00358">
    <property type="entry name" value="Main_(cytGST)"/>
    <property type="match status" value="1"/>
</dbReference>
<proteinExistence type="predicted"/>
<dbReference type="Pfam" id="PF13417">
    <property type="entry name" value="GST_N_3"/>
    <property type="match status" value="1"/>
</dbReference>
<accession>A0ABR6X525</accession>
<name>A0ABR6X525_9BURK</name>
<sequence length="208" mass="23498">MLVILGKASSINVRKVLWVCEIIGIPYQLEPYGSGTANSVESAEFLALNPHGMVPVMIDDDFVLVESNTICRYLAAKYQRSDLLPAGPAERAQVEKWMDWQISDLNSAWRYAFMAIARQSPLHRDAELLHRSCVEWNHHMRVIEQHLETHSSFLTGSQLSLADIVIGLSIHRWKSTALDHPSFPNIEAYYLRLSELPGFVAHVANGYP</sequence>
<dbReference type="Pfam" id="PF14497">
    <property type="entry name" value="GST_C_3"/>
    <property type="match status" value="1"/>
</dbReference>
<reference evidence="3 4" key="1">
    <citation type="submission" date="2020-08" db="EMBL/GenBank/DDBJ databases">
        <title>Novel species isolated from subtropical streams in China.</title>
        <authorList>
            <person name="Lu H."/>
        </authorList>
    </citation>
    <scope>NUCLEOTIDE SEQUENCE [LARGE SCALE GENOMIC DNA]</scope>
    <source>
        <strain evidence="3 4">KACC 16656</strain>
    </source>
</reference>
<dbReference type="InterPro" id="IPR004046">
    <property type="entry name" value="GST_C"/>
</dbReference>
<evidence type="ECO:0000313" key="4">
    <source>
        <dbReference type="Proteomes" id="UP000648257"/>
    </source>
</evidence>
<dbReference type="PROSITE" id="PS50404">
    <property type="entry name" value="GST_NTER"/>
    <property type="match status" value="1"/>
</dbReference>
<dbReference type="Proteomes" id="UP000648257">
    <property type="component" value="Unassembled WGS sequence"/>
</dbReference>
<feature type="domain" description="GST C-terminal" evidence="2">
    <location>
        <begin position="87"/>
        <end position="208"/>
    </location>
</feature>
<organism evidence="3 4">
    <name type="scientific">Undibacterium seohonense</name>
    <dbReference type="NCBI Taxonomy" id="1344950"/>
    <lineage>
        <taxon>Bacteria</taxon>
        <taxon>Pseudomonadati</taxon>
        <taxon>Pseudomonadota</taxon>
        <taxon>Betaproteobacteria</taxon>
        <taxon>Burkholderiales</taxon>
        <taxon>Oxalobacteraceae</taxon>
        <taxon>Undibacterium</taxon>
    </lineage>
</organism>
<dbReference type="PROSITE" id="PS50405">
    <property type="entry name" value="GST_CTER"/>
    <property type="match status" value="1"/>
</dbReference>
<feature type="domain" description="GST N-terminal" evidence="1">
    <location>
        <begin position="1"/>
        <end position="82"/>
    </location>
</feature>
<evidence type="ECO:0000259" key="1">
    <source>
        <dbReference type="PROSITE" id="PS50404"/>
    </source>
</evidence>
<evidence type="ECO:0000313" key="3">
    <source>
        <dbReference type="EMBL" id="MBC3807999.1"/>
    </source>
</evidence>
<protein>
    <submittedName>
        <fullName evidence="3">Glutathione S-transferase N-terminal domain-containing protein</fullName>
    </submittedName>
</protein>
<dbReference type="SUPFAM" id="SSF47616">
    <property type="entry name" value="GST C-terminal domain-like"/>
    <property type="match status" value="1"/>
</dbReference>
<dbReference type="InterPro" id="IPR036282">
    <property type="entry name" value="Glutathione-S-Trfase_C_sf"/>
</dbReference>